<dbReference type="PROSITE" id="PS50850">
    <property type="entry name" value="MFS"/>
    <property type="match status" value="1"/>
</dbReference>
<protein>
    <submittedName>
        <fullName evidence="6">OFA family oxalate/formate antiporter-like MFS transporter</fullName>
    </submittedName>
</protein>
<evidence type="ECO:0000256" key="3">
    <source>
        <dbReference type="ARBA" id="ARBA00023136"/>
    </source>
</evidence>
<name>A0A4R2GHZ7_9BACT</name>
<feature type="domain" description="Major facilitator superfamily (MFS) profile" evidence="5">
    <location>
        <begin position="1"/>
        <end position="383"/>
    </location>
</feature>
<feature type="transmembrane region" description="Helical" evidence="4">
    <location>
        <begin position="128"/>
        <end position="148"/>
    </location>
</feature>
<feature type="transmembrane region" description="Helical" evidence="4">
    <location>
        <begin position="204"/>
        <end position="225"/>
    </location>
</feature>
<keyword evidence="7" id="KW-1185">Reference proteome</keyword>
<dbReference type="Proteomes" id="UP000295221">
    <property type="component" value="Unassembled WGS sequence"/>
</dbReference>
<evidence type="ECO:0000256" key="2">
    <source>
        <dbReference type="ARBA" id="ARBA00022989"/>
    </source>
</evidence>
<dbReference type="Pfam" id="PF07690">
    <property type="entry name" value="MFS_1"/>
    <property type="match status" value="1"/>
</dbReference>
<keyword evidence="2 4" id="KW-1133">Transmembrane helix</keyword>
<keyword evidence="1 4" id="KW-0812">Transmembrane</keyword>
<dbReference type="Gene3D" id="1.20.1250.20">
    <property type="entry name" value="MFS general substrate transporter like domains"/>
    <property type="match status" value="2"/>
</dbReference>
<evidence type="ECO:0000256" key="4">
    <source>
        <dbReference type="SAM" id="Phobius"/>
    </source>
</evidence>
<sequence>MQKFLTVLSAFFIMLCLGGVYAWSVFVPGLMTEYNFSSFQTQLIFGSIIAVFPTTMLLAGILEKKLKPVTMGMISAALFTTGYLMAGFSNGNFWMVLFGIGILSGVGTGFGYLVSLTTPVKWFPKKKGLITGIAAAGFGLAAVVLSFLAETLLDQGRDVLHIFTKVGLGYGLVIFLLSFFLKAPSSAVSGHRVDVRYFFKSKSFVKLLFGIFFGTFAGLLVIGSLSPIGEVYYIDSHVLVVGVSVFAVANFLGRLSWGMVSDYLNTEIVIFSALTLQAVSIFLLGFLNLTELSYIVLSAMIGFGFGANFVLFAKETSHLYGIANLGIVYPYVLLGYAVAGIVGPVTGGVLYDITGSFNTAIYIAAFMSMMGAILFLFRVKSSSNSTKSL</sequence>
<feature type="transmembrane region" description="Helical" evidence="4">
    <location>
        <begin position="231"/>
        <end position="252"/>
    </location>
</feature>
<dbReference type="PANTHER" id="PTHR11360">
    <property type="entry name" value="MONOCARBOXYLATE TRANSPORTER"/>
    <property type="match status" value="1"/>
</dbReference>
<dbReference type="GO" id="GO:0022857">
    <property type="term" value="F:transmembrane transporter activity"/>
    <property type="evidence" value="ECO:0007669"/>
    <property type="project" value="InterPro"/>
</dbReference>
<dbReference type="AlphaFoldDB" id="A0A4R2GHZ7"/>
<feature type="transmembrane region" description="Helical" evidence="4">
    <location>
        <begin position="319"/>
        <end position="339"/>
    </location>
</feature>
<dbReference type="EMBL" id="SLWK01000008">
    <property type="protein sequence ID" value="TCO07463.1"/>
    <property type="molecule type" value="Genomic_DNA"/>
</dbReference>
<keyword evidence="3 4" id="KW-0472">Membrane</keyword>
<comment type="caution">
    <text evidence="6">The sequence shown here is derived from an EMBL/GenBank/DDBJ whole genome shotgun (WGS) entry which is preliminary data.</text>
</comment>
<dbReference type="InterPro" id="IPR050327">
    <property type="entry name" value="Proton-linked_MCT"/>
</dbReference>
<feature type="transmembrane region" description="Helical" evidence="4">
    <location>
        <begin position="94"/>
        <end position="116"/>
    </location>
</feature>
<feature type="transmembrane region" description="Helical" evidence="4">
    <location>
        <begin position="38"/>
        <end position="62"/>
    </location>
</feature>
<organism evidence="6 7">
    <name type="scientific">Natronoflexus pectinivorans</name>
    <dbReference type="NCBI Taxonomy" id="682526"/>
    <lineage>
        <taxon>Bacteria</taxon>
        <taxon>Pseudomonadati</taxon>
        <taxon>Bacteroidota</taxon>
        <taxon>Bacteroidia</taxon>
        <taxon>Marinilabiliales</taxon>
        <taxon>Marinilabiliaceae</taxon>
        <taxon>Natronoflexus</taxon>
    </lineage>
</organism>
<dbReference type="OrthoDB" id="9793415at2"/>
<evidence type="ECO:0000259" key="5">
    <source>
        <dbReference type="PROSITE" id="PS50850"/>
    </source>
</evidence>
<feature type="transmembrane region" description="Helical" evidence="4">
    <location>
        <begin position="292"/>
        <end position="312"/>
    </location>
</feature>
<feature type="transmembrane region" description="Helical" evidence="4">
    <location>
        <begin position="264"/>
        <end position="286"/>
    </location>
</feature>
<proteinExistence type="predicted"/>
<accession>A0A4R2GHZ7</accession>
<evidence type="ECO:0000313" key="6">
    <source>
        <dbReference type="EMBL" id="TCO07463.1"/>
    </source>
</evidence>
<dbReference type="InterPro" id="IPR020846">
    <property type="entry name" value="MFS_dom"/>
</dbReference>
<feature type="transmembrane region" description="Helical" evidence="4">
    <location>
        <begin position="359"/>
        <end position="377"/>
    </location>
</feature>
<feature type="transmembrane region" description="Helical" evidence="4">
    <location>
        <begin position="160"/>
        <end position="183"/>
    </location>
</feature>
<feature type="transmembrane region" description="Helical" evidence="4">
    <location>
        <begin position="69"/>
        <end position="88"/>
    </location>
</feature>
<dbReference type="RefSeq" id="WP_132434162.1">
    <property type="nucleotide sequence ID" value="NZ_SLWK01000008.1"/>
</dbReference>
<dbReference type="InterPro" id="IPR036259">
    <property type="entry name" value="MFS_trans_sf"/>
</dbReference>
<reference evidence="6 7" key="1">
    <citation type="submission" date="2019-03" db="EMBL/GenBank/DDBJ databases">
        <title>Genomic Encyclopedia of Type Strains, Phase IV (KMG-IV): sequencing the most valuable type-strain genomes for metagenomic binning, comparative biology and taxonomic classification.</title>
        <authorList>
            <person name="Goeker M."/>
        </authorList>
    </citation>
    <scope>NUCLEOTIDE SEQUENCE [LARGE SCALE GENOMIC DNA]</scope>
    <source>
        <strain evidence="6 7">DSM 24179</strain>
    </source>
</reference>
<dbReference type="InterPro" id="IPR011701">
    <property type="entry name" value="MFS"/>
</dbReference>
<evidence type="ECO:0000256" key="1">
    <source>
        <dbReference type="ARBA" id="ARBA00022692"/>
    </source>
</evidence>
<evidence type="ECO:0000313" key="7">
    <source>
        <dbReference type="Proteomes" id="UP000295221"/>
    </source>
</evidence>
<dbReference type="SUPFAM" id="SSF103473">
    <property type="entry name" value="MFS general substrate transporter"/>
    <property type="match status" value="1"/>
</dbReference>
<gene>
    <name evidence="6" type="ORF">EV194_10870</name>
</gene>